<evidence type="ECO:0000313" key="4">
    <source>
        <dbReference type="Proteomes" id="UP001642487"/>
    </source>
</evidence>
<sequence length="254" mass="29277">MFGDLITRCLLMAFGYAYPAFECYKTLEKSSRSLDVESLRFWCKYWIIVAIFTFFERISDVLIAWLPLYGEMKLLFLVYLWHPKTKGSGHVYGTMLQPYLMKNEAEIERMMVEMKVRAWDLSYLFWTNFSEMAHSGFLKVLKCAADFQSTRFKNSPFQLQRTDQQQQPPMSSPPPPNKLPSFSARVADQTDDSPRAAPQSVERISRADSETGEADGGQSPDFCETESFVNEEDKPASPYPPAVRARLRRIKPQS</sequence>
<comment type="similarity">
    <text evidence="1">Belongs to the DP1 family.</text>
</comment>
<evidence type="ECO:0000313" key="3">
    <source>
        <dbReference type="EMBL" id="CAK9320200.1"/>
    </source>
</evidence>
<dbReference type="EMBL" id="OZ021738">
    <property type="protein sequence ID" value="CAK9320200.1"/>
    <property type="molecule type" value="Genomic_DNA"/>
</dbReference>
<gene>
    <name evidence="3" type="ORF">CITCOLO1_LOCUS12243</name>
</gene>
<reference evidence="3 4" key="1">
    <citation type="submission" date="2024-03" db="EMBL/GenBank/DDBJ databases">
        <authorList>
            <person name="Gkanogiannis A."/>
            <person name="Becerra Lopez-Lavalle L."/>
        </authorList>
    </citation>
    <scope>NUCLEOTIDE SEQUENCE [LARGE SCALE GENOMIC DNA]</scope>
</reference>
<keyword evidence="4" id="KW-1185">Reference proteome</keyword>
<comment type="subcellular location">
    <subcellularLocation>
        <location evidence="1">Membrane</location>
        <topology evidence="1">Multi-pass membrane protein</topology>
    </subcellularLocation>
</comment>
<dbReference type="InterPro" id="IPR004345">
    <property type="entry name" value="TB2_DP1_HVA22"/>
</dbReference>
<dbReference type="Pfam" id="PF03134">
    <property type="entry name" value="TB2_DP1_HVA22"/>
    <property type="match status" value="1"/>
</dbReference>
<dbReference type="Proteomes" id="UP001642487">
    <property type="component" value="Chromosome 4"/>
</dbReference>
<organism evidence="3 4">
    <name type="scientific">Citrullus colocynthis</name>
    <name type="common">colocynth</name>
    <dbReference type="NCBI Taxonomy" id="252529"/>
    <lineage>
        <taxon>Eukaryota</taxon>
        <taxon>Viridiplantae</taxon>
        <taxon>Streptophyta</taxon>
        <taxon>Embryophyta</taxon>
        <taxon>Tracheophyta</taxon>
        <taxon>Spermatophyta</taxon>
        <taxon>Magnoliopsida</taxon>
        <taxon>eudicotyledons</taxon>
        <taxon>Gunneridae</taxon>
        <taxon>Pentapetalae</taxon>
        <taxon>rosids</taxon>
        <taxon>fabids</taxon>
        <taxon>Cucurbitales</taxon>
        <taxon>Cucurbitaceae</taxon>
        <taxon>Benincaseae</taxon>
        <taxon>Citrullus</taxon>
    </lineage>
</organism>
<dbReference type="PANTHER" id="PTHR12300:SF162">
    <property type="entry name" value="HVA22-LIKE PROTEIN J"/>
    <property type="match status" value="1"/>
</dbReference>
<proteinExistence type="inferred from homology"/>
<accession>A0ABP0YKP4</accession>
<protein>
    <recommendedName>
        <fullName evidence="1">HVA22-like protein</fullName>
    </recommendedName>
</protein>
<evidence type="ECO:0000256" key="2">
    <source>
        <dbReference type="SAM" id="MobiDB-lite"/>
    </source>
</evidence>
<feature type="compositionally biased region" description="Low complexity" evidence="2">
    <location>
        <begin position="158"/>
        <end position="169"/>
    </location>
</feature>
<dbReference type="PANTHER" id="PTHR12300">
    <property type="entry name" value="HVA22-LIKE PROTEINS"/>
    <property type="match status" value="1"/>
</dbReference>
<evidence type="ECO:0000256" key="1">
    <source>
        <dbReference type="RuleBase" id="RU362006"/>
    </source>
</evidence>
<feature type="region of interest" description="Disordered" evidence="2">
    <location>
        <begin position="154"/>
        <end position="254"/>
    </location>
</feature>
<name>A0ABP0YKP4_9ROSI</name>
<feature type="compositionally biased region" description="Basic residues" evidence="2">
    <location>
        <begin position="245"/>
        <end position="254"/>
    </location>
</feature>